<sequence>MSLESLTAQGWRAERYTLTAAQTYFWGIIFALPFVLLAGGLYRIFLLNRAALLDHTGLILLAVILVSVPLHEALHGLGWKLAGRLRKGDVTFFIRGGIPMCACRAILPTKAYLAGALLPFLILGSGSFLFLFLCPGTVSVLTALVNLMLPGADMAISWRVLRGEASLIADNPDGAGFIGLVRNKE</sequence>
<protein>
    <submittedName>
        <fullName evidence="2">DUF3267 domain-containing protein</fullName>
    </submittedName>
</protein>
<reference evidence="2" key="2">
    <citation type="journal article" date="2021" name="PeerJ">
        <title>Extensive microbial diversity within the chicken gut microbiome revealed by metagenomics and culture.</title>
        <authorList>
            <person name="Gilroy R."/>
            <person name="Ravi A."/>
            <person name="Getino M."/>
            <person name="Pursley I."/>
            <person name="Horton D.L."/>
            <person name="Alikhan N.F."/>
            <person name="Baker D."/>
            <person name="Gharbi K."/>
            <person name="Hall N."/>
            <person name="Watson M."/>
            <person name="Adriaenssens E.M."/>
            <person name="Foster-Nyarko E."/>
            <person name="Jarju S."/>
            <person name="Secka A."/>
            <person name="Antonio M."/>
            <person name="Oren A."/>
            <person name="Chaudhuri R.R."/>
            <person name="La Ragione R."/>
            <person name="Hildebrand F."/>
            <person name="Pallen M.J."/>
        </authorList>
    </citation>
    <scope>NUCLEOTIDE SEQUENCE</scope>
    <source>
        <strain evidence="2">ChiSjej4B22-8148</strain>
    </source>
</reference>
<evidence type="ECO:0000256" key="1">
    <source>
        <dbReference type="SAM" id="Phobius"/>
    </source>
</evidence>
<organism evidence="2 3">
    <name type="scientific">Candidatus Choladousia intestinavium</name>
    <dbReference type="NCBI Taxonomy" id="2840727"/>
    <lineage>
        <taxon>Bacteria</taxon>
        <taxon>Bacillati</taxon>
        <taxon>Bacillota</taxon>
        <taxon>Clostridia</taxon>
        <taxon>Lachnospirales</taxon>
        <taxon>Lachnospiraceae</taxon>
        <taxon>Lachnospiraceae incertae sedis</taxon>
        <taxon>Candidatus Choladousia</taxon>
    </lineage>
</organism>
<gene>
    <name evidence="2" type="ORF">IAB31_06710</name>
</gene>
<keyword evidence="1" id="KW-1133">Transmembrane helix</keyword>
<comment type="caution">
    <text evidence="2">The sequence shown here is derived from an EMBL/GenBank/DDBJ whole genome shotgun (WGS) entry which is preliminary data.</text>
</comment>
<dbReference type="AlphaFoldDB" id="A0A9D1ADX1"/>
<feature type="transmembrane region" description="Helical" evidence="1">
    <location>
        <begin position="52"/>
        <end position="70"/>
    </location>
</feature>
<feature type="transmembrane region" description="Helical" evidence="1">
    <location>
        <begin position="128"/>
        <end position="149"/>
    </location>
</feature>
<accession>A0A9D1ADX1</accession>
<keyword evidence="1" id="KW-0812">Transmembrane</keyword>
<evidence type="ECO:0000313" key="2">
    <source>
        <dbReference type="EMBL" id="HIR13597.1"/>
    </source>
</evidence>
<evidence type="ECO:0000313" key="3">
    <source>
        <dbReference type="Proteomes" id="UP000886757"/>
    </source>
</evidence>
<dbReference type="InterPro" id="IPR021683">
    <property type="entry name" value="DUF3267"/>
</dbReference>
<keyword evidence="1" id="KW-0472">Membrane</keyword>
<feature type="transmembrane region" description="Helical" evidence="1">
    <location>
        <begin position="24"/>
        <end position="45"/>
    </location>
</feature>
<dbReference type="EMBL" id="DVGK01000076">
    <property type="protein sequence ID" value="HIR13597.1"/>
    <property type="molecule type" value="Genomic_DNA"/>
</dbReference>
<name>A0A9D1ADX1_9FIRM</name>
<dbReference type="Proteomes" id="UP000886757">
    <property type="component" value="Unassembled WGS sequence"/>
</dbReference>
<proteinExistence type="predicted"/>
<reference evidence="2" key="1">
    <citation type="submission" date="2020-10" db="EMBL/GenBank/DDBJ databases">
        <authorList>
            <person name="Gilroy R."/>
        </authorList>
    </citation>
    <scope>NUCLEOTIDE SEQUENCE</scope>
    <source>
        <strain evidence="2">ChiSjej4B22-8148</strain>
    </source>
</reference>
<dbReference type="Pfam" id="PF11667">
    <property type="entry name" value="DUF3267"/>
    <property type="match status" value="1"/>
</dbReference>